<name>A0A830DHU0_9LAMI</name>
<evidence type="ECO:0000259" key="4">
    <source>
        <dbReference type="Pfam" id="PF04570"/>
    </source>
</evidence>
<protein>
    <submittedName>
        <fullName evidence="5">Structural maintenance of chromosomes protein 2-1</fullName>
    </submittedName>
</protein>
<sequence>MLKPRNVTIVLSEQRHRDRRFPANCHRRAAVDATLDRSHTQNIGRMIKTHFSHSQEGMNNANVLFRKKFVDSVSTVQRTVAKQSKVIAITIIIWGEKAFCSSDCRYKQMRF</sequence>
<evidence type="ECO:0000313" key="5">
    <source>
        <dbReference type="EMBL" id="GFQ06326.1"/>
    </source>
</evidence>
<keyword evidence="3" id="KW-0862">Zinc</keyword>
<feature type="domain" description="FLZ-type" evidence="4">
    <location>
        <begin position="95"/>
        <end position="110"/>
    </location>
</feature>
<dbReference type="EMBL" id="BMAC01001209">
    <property type="protein sequence ID" value="GFQ06326.1"/>
    <property type="molecule type" value="Genomic_DNA"/>
</dbReference>
<reference evidence="5" key="1">
    <citation type="submission" date="2020-07" db="EMBL/GenBank/DDBJ databases">
        <title>Ethylene signaling mediates host invasion by parasitic plants.</title>
        <authorList>
            <person name="Yoshida S."/>
        </authorList>
    </citation>
    <scope>NUCLEOTIDE SEQUENCE</scope>
    <source>
        <strain evidence="5">Okayama</strain>
    </source>
</reference>
<evidence type="ECO:0000313" key="6">
    <source>
        <dbReference type="Proteomes" id="UP000653305"/>
    </source>
</evidence>
<keyword evidence="3" id="KW-0863">Zinc-finger</keyword>
<evidence type="ECO:0000256" key="3">
    <source>
        <dbReference type="ARBA" id="ARBA00022771"/>
    </source>
</evidence>
<accession>A0A830DHU0</accession>
<keyword evidence="2" id="KW-0479">Metal-binding</keyword>
<gene>
    <name evidence="5" type="ORF">PHJA_002776600</name>
</gene>
<comment type="similarity">
    <text evidence="1">Belongs to the FLZ family.</text>
</comment>
<dbReference type="OrthoDB" id="1738642at2759"/>
<comment type="caution">
    <text evidence="5">The sequence shown here is derived from an EMBL/GenBank/DDBJ whole genome shotgun (WGS) entry which is preliminary data.</text>
</comment>
<keyword evidence="6" id="KW-1185">Reference proteome</keyword>
<dbReference type="Pfam" id="PF04570">
    <property type="entry name" value="zf-FLZ"/>
    <property type="match status" value="1"/>
</dbReference>
<dbReference type="GO" id="GO:0008270">
    <property type="term" value="F:zinc ion binding"/>
    <property type="evidence" value="ECO:0007669"/>
    <property type="project" value="UniProtKB-KW"/>
</dbReference>
<evidence type="ECO:0000256" key="2">
    <source>
        <dbReference type="ARBA" id="ARBA00022723"/>
    </source>
</evidence>
<proteinExistence type="inferred from homology"/>
<dbReference type="AlphaFoldDB" id="A0A830DHU0"/>
<dbReference type="InterPro" id="IPR007650">
    <property type="entry name" value="Zf-FLZ_dom"/>
</dbReference>
<dbReference type="Proteomes" id="UP000653305">
    <property type="component" value="Unassembled WGS sequence"/>
</dbReference>
<evidence type="ECO:0000256" key="1">
    <source>
        <dbReference type="ARBA" id="ARBA00009374"/>
    </source>
</evidence>
<organism evidence="5 6">
    <name type="scientific">Phtheirospermum japonicum</name>
    <dbReference type="NCBI Taxonomy" id="374723"/>
    <lineage>
        <taxon>Eukaryota</taxon>
        <taxon>Viridiplantae</taxon>
        <taxon>Streptophyta</taxon>
        <taxon>Embryophyta</taxon>
        <taxon>Tracheophyta</taxon>
        <taxon>Spermatophyta</taxon>
        <taxon>Magnoliopsida</taxon>
        <taxon>eudicotyledons</taxon>
        <taxon>Gunneridae</taxon>
        <taxon>Pentapetalae</taxon>
        <taxon>asterids</taxon>
        <taxon>lamiids</taxon>
        <taxon>Lamiales</taxon>
        <taxon>Orobanchaceae</taxon>
        <taxon>Orobanchaceae incertae sedis</taxon>
        <taxon>Phtheirospermum</taxon>
    </lineage>
</organism>